<accession>A0A225VG57</accession>
<sequence>MDEDGLCYNRAPVGDIYTRNKLGVKPDKTRITVVFCANADGSEMLPLLYIGRAFKPHCFKNEYWKGTWIQRRKQLKSLDDWLCELDVQMRGEHRHILLLLDNTSPHKSTDMTLTNVTVKMLPPNTTPFLQPMDAGIVAAFKACYRLKQIQQANACVDSNER</sequence>
<dbReference type="GO" id="GO:0005634">
    <property type="term" value="C:nucleus"/>
    <property type="evidence" value="ECO:0007669"/>
    <property type="project" value="TreeGrafter"/>
</dbReference>
<gene>
    <name evidence="2" type="ORF">PHMEG_00023459</name>
</gene>
<keyword evidence="3" id="KW-1185">Reference proteome</keyword>
<feature type="domain" description="DDE-1" evidence="1">
    <location>
        <begin position="28"/>
        <end position="153"/>
    </location>
</feature>
<organism evidence="2 3">
    <name type="scientific">Phytophthora megakarya</name>
    <dbReference type="NCBI Taxonomy" id="4795"/>
    <lineage>
        <taxon>Eukaryota</taxon>
        <taxon>Sar</taxon>
        <taxon>Stramenopiles</taxon>
        <taxon>Oomycota</taxon>
        <taxon>Peronosporomycetes</taxon>
        <taxon>Peronosporales</taxon>
        <taxon>Peronosporaceae</taxon>
        <taxon>Phytophthora</taxon>
    </lineage>
</organism>
<dbReference type="STRING" id="4795.A0A225VG57"/>
<dbReference type="PANTHER" id="PTHR19303:SF73">
    <property type="entry name" value="PROTEIN PDC2"/>
    <property type="match status" value="1"/>
</dbReference>
<dbReference type="Pfam" id="PF03184">
    <property type="entry name" value="DDE_1"/>
    <property type="match status" value="1"/>
</dbReference>
<proteinExistence type="predicted"/>
<reference evidence="3" key="1">
    <citation type="submission" date="2017-03" db="EMBL/GenBank/DDBJ databases">
        <title>Phytopthora megakarya and P. palmivora, two closely related causual agents of cacao black pod achieved similar genome size and gene model numbers by different mechanisms.</title>
        <authorList>
            <person name="Ali S."/>
            <person name="Shao J."/>
            <person name="Larry D.J."/>
            <person name="Kronmiller B."/>
            <person name="Shen D."/>
            <person name="Strem M.D."/>
            <person name="Melnick R.L."/>
            <person name="Guiltinan M.J."/>
            <person name="Tyler B.M."/>
            <person name="Meinhardt L.W."/>
            <person name="Bailey B.A."/>
        </authorList>
    </citation>
    <scope>NUCLEOTIDE SEQUENCE [LARGE SCALE GENOMIC DNA]</scope>
    <source>
        <strain evidence="3">zdho120</strain>
    </source>
</reference>
<dbReference type="InterPro" id="IPR050863">
    <property type="entry name" value="CenT-Element_Derived"/>
</dbReference>
<dbReference type="OrthoDB" id="166568at2759"/>
<dbReference type="GO" id="GO:0003677">
    <property type="term" value="F:DNA binding"/>
    <property type="evidence" value="ECO:0007669"/>
    <property type="project" value="TreeGrafter"/>
</dbReference>
<dbReference type="Proteomes" id="UP000198211">
    <property type="component" value="Unassembled WGS sequence"/>
</dbReference>
<name>A0A225VG57_9STRA</name>
<evidence type="ECO:0000313" key="3">
    <source>
        <dbReference type="Proteomes" id="UP000198211"/>
    </source>
</evidence>
<dbReference type="AlphaFoldDB" id="A0A225VG57"/>
<evidence type="ECO:0000259" key="1">
    <source>
        <dbReference type="Pfam" id="PF03184"/>
    </source>
</evidence>
<evidence type="ECO:0000313" key="2">
    <source>
        <dbReference type="EMBL" id="OWZ04606.1"/>
    </source>
</evidence>
<dbReference type="PANTHER" id="PTHR19303">
    <property type="entry name" value="TRANSPOSON"/>
    <property type="match status" value="1"/>
</dbReference>
<dbReference type="EMBL" id="NBNE01004871">
    <property type="protein sequence ID" value="OWZ04606.1"/>
    <property type="molecule type" value="Genomic_DNA"/>
</dbReference>
<protein>
    <submittedName>
        <fullName evidence="2">Tigger transposable element derived 6</fullName>
    </submittedName>
</protein>
<dbReference type="InterPro" id="IPR004875">
    <property type="entry name" value="DDE_SF_endonuclease_dom"/>
</dbReference>
<comment type="caution">
    <text evidence="2">The sequence shown here is derived from an EMBL/GenBank/DDBJ whole genome shotgun (WGS) entry which is preliminary data.</text>
</comment>